<name>A0A0C3DZV9_9AGAM</name>
<dbReference type="EMBL" id="KN822052">
    <property type="protein sequence ID" value="KIM61406.1"/>
    <property type="molecule type" value="Genomic_DNA"/>
</dbReference>
<protein>
    <submittedName>
        <fullName evidence="2">Uncharacterized protein</fullName>
    </submittedName>
</protein>
<dbReference type="GO" id="GO:0005634">
    <property type="term" value="C:nucleus"/>
    <property type="evidence" value="ECO:0007669"/>
    <property type="project" value="TreeGrafter"/>
</dbReference>
<evidence type="ECO:0000313" key="2">
    <source>
        <dbReference type="EMBL" id="KIM61406.1"/>
    </source>
</evidence>
<feature type="chain" id="PRO_5002163864" evidence="1">
    <location>
        <begin position="21"/>
        <end position="173"/>
    </location>
</feature>
<dbReference type="PANTHER" id="PTHR47241">
    <property type="entry name" value="FINGER PROTEIN, PUTATIVE-RELATED"/>
    <property type="match status" value="1"/>
</dbReference>
<dbReference type="InterPro" id="IPR012337">
    <property type="entry name" value="RNaseH-like_sf"/>
</dbReference>
<feature type="signal peptide" evidence="1">
    <location>
        <begin position="1"/>
        <end position="20"/>
    </location>
</feature>
<gene>
    <name evidence="2" type="ORF">SCLCIDRAFT_122086</name>
</gene>
<dbReference type="Proteomes" id="UP000053989">
    <property type="component" value="Unassembled WGS sequence"/>
</dbReference>
<dbReference type="STRING" id="1036808.A0A0C3DZV9"/>
<dbReference type="OrthoDB" id="3252425at2759"/>
<evidence type="ECO:0000313" key="3">
    <source>
        <dbReference type="Proteomes" id="UP000053989"/>
    </source>
</evidence>
<sequence>IRKLSFKIVHSSTLLLPTWVATLKDLGMPVKMIPWDVLTHWNSMFDLANFVCEYEMAIESITDKTKLKVTDLALDAHEWALLRQLWDVLKILKDATLYFSCSTPNLAMVIPAMDHIHQELSKYSHDKKYVRSIHAGVSLAKETLNRYYSCTDESEVYCIAMGKLDLFTFVAIN</sequence>
<dbReference type="InParanoid" id="A0A0C3DZV9"/>
<dbReference type="InterPro" id="IPR052865">
    <property type="entry name" value="Zinc_finger_BED"/>
</dbReference>
<dbReference type="AlphaFoldDB" id="A0A0C3DZV9"/>
<accession>A0A0C3DZV9</accession>
<dbReference type="HOGENOM" id="CLU_099691_1_0_1"/>
<reference evidence="2 3" key="1">
    <citation type="submission" date="2014-04" db="EMBL/GenBank/DDBJ databases">
        <authorList>
            <consortium name="DOE Joint Genome Institute"/>
            <person name="Kuo A."/>
            <person name="Kohler A."/>
            <person name="Nagy L.G."/>
            <person name="Floudas D."/>
            <person name="Copeland A."/>
            <person name="Barry K.W."/>
            <person name="Cichocki N."/>
            <person name="Veneault-Fourrey C."/>
            <person name="LaButti K."/>
            <person name="Lindquist E.A."/>
            <person name="Lipzen A."/>
            <person name="Lundell T."/>
            <person name="Morin E."/>
            <person name="Murat C."/>
            <person name="Sun H."/>
            <person name="Tunlid A."/>
            <person name="Henrissat B."/>
            <person name="Grigoriev I.V."/>
            <person name="Hibbett D.S."/>
            <person name="Martin F."/>
            <person name="Nordberg H.P."/>
            <person name="Cantor M.N."/>
            <person name="Hua S.X."/>
        </authorList>
    </citation>
    <scope>NUCLEOTIDE SEQUENCE [LARGE SCALE GENOMIC DNA]</scope>
    <source>
        <strain evidence="2 3">Foug A</strain>
    </source>
</reference>
<keyword evidence="1" id="KW-0732">Signal</keyword>
<reference evidence="3" key="2">
    <citation type="submission" date="2015-01" db="EMBL/GenBank/DDBJ databases">
        <title>Evolutionary Origins and Diversification of the Mycorrhizal Mutualists.</title>
        <authorList>
            <consortium name="DOE Joint Genome Institute"/>
            <consortium name="Mycorrhizal Genomics Consortium"/>
            <person name="Kohler A."/>
            <person name="Kuo A."/>
            <person name="Nagy L.G."/>
            <person name="Floudas D."/>
            <person name="Copeland A."/>
            <person name="Barry K.W."/>
            <person name="Cichocki N."/>
            <person name="Veneault-Fourrey C."/>
            <person name="LaButti K."/>
            <person name="Lindquist E.A."/>
            <person name="Lipzen A."/>
            <person name="Lundell T."/>
            <person name="Morin E."/>
            <person name="Murat C."/>
            <person name="Riley R."/>
            <person name="Ohm R."/>
            <person name="Sun H."/>
            <person name="Tunlid A."/>
            <person name="Henrissat B."/>
            <person name="Grigoriev I.V."/>
            <person name="Hibbett D.S."/>
            <person name="Martin F."/>
        </authorList>
    </citation>
    <scope>NUCLEOTIDE SEQUENCE [LARGE SCALE GENOMIC DNA]</scope>
    <source>
        <strain evidence="3">Foug A</strain>
    </source>
</reference>
<organism evidence="2 3">
    <name type="scientific">Scleroderma citrinum Foug A</name>
    <dbReference type="NCBI Taxonomy" id="1036808"/>
    <lineage>
        <taxon>Eukaryota</taxon>
        <taxon>Fungi</taxon>
        <taxon>Dikarya</taxon>
        <taxon>Basidiomycota</taxon>
        <taxon>Agaricomycotina</taxon>
        <taxon>Agaricomycetes</taxon>
        <taxon>Agaricomycetidae</taxon>
        <taxon>Boletales</taxon>
        <taxon>Sclerodermatineae</taxon>
        <taxon>Sclerodermataceae</taxon>
        <taxon>Scleroderma</taxon>
    </lineage>
</organism>
<feature type="non-terminal residue" evidence="2">
    <location>
        <position position="1"/>
    </location>
</feature>
<proteinExistence type="predicted"/>
<evidence type="ECO:0000256" key="1">
    <source>
        <dbReference type="SAM" id="SignalP"/>
    </source>
</evidence>
<keyword evidence="3" id="KW-1185">Reference proteome</keyword>
<dbReference type="PANTHER" id="PTHR47241:SF1">
    <property type="entry name" value="BED-TYPE DOMAIN-CONTAINING PROTEIN"/>
    <property type="match status" value="1"/>
</dbReference>
<dbReference type="SUPFAM" id="SSF53098">
    <property type="entry name" value="Ribonuclease H-like"/>
    <property type="match status" value="1"/>
</dbReference>